<evidence type="ECO:0000256" key="6">
    <source>
        <dbReference type="ARBA" id="ARBA00023014"/>
    </source>
</evidence>
<dbReference type="InterPro" id="IPR006058">
    <property type="entry name" value="2Fe2S_fd_BS"/>
</dbReference>
<dbReference type="InterPro" id="IPR050415">
    <property type="entry name" value="MRET"/>
</dbReference>
<evidence type="ECO:0000256" key="2">
    <source>
        <dbReference type="ARBA" id="ARBA00022714"/>
    </source>
</evidence>
<proteinExistence type="predicted"/>
<dbReference type="EMBL" id="CP065667">
    <property type="protein sequence ID" value="QPS05778.1"/>
    <property type="molecule type" value="Genomic_DNA"/>
</dbReference>
<organism evidence="9 10">
    <name type="scientific">Delftia acidovorans</name>
    <name type="common">Pseudomonas acidovorans</name>
    <name type="synonym">Comamonas acidovorans</name>
    <dbReference type="NCBI Taxonomy" id="80866"/>
    <lineage>
        <taxon>Bacteria</taxon>
        <taxon>Pseudomonadati</taxon>
        <taxon>Pseudomonadota</taxon>
        <taxon>Betaproteobacteria</taxon>
        <taxon>Burkholderiales</taxon>
        <taxon>Comamonadaceae</taxon>
        <taxon>Delftia</taxon>
    </lineage>
</organism>
<dbReference type="PROSITE" id="PS00197">
    <property type="entry name" value="2FE2S_FER_1"/>
    <property type="match status" value="1"/>
</dbReference>
<dbReference type="InterPro" id="IPR001433">
    <property type="entry name" value="OxRdtase_FAD/NAD-bd"/>
</dbReference>
<keyword evidence="5" id="KW-0408">Iron</keyword>
<keyword evidence="6" id="KW-0411">Iron-sulfur</keyword>
<keyword evidence="3" id="KW-0479">Metal-binding</keyword>
<evidence type="ECO:0000256" key="3">
    <source>
        <dbReference type="ARBA" id="ARBA00022723"/>
    </source>
</evidence>
<dbReference type="GO" id="GO:0046872">
    <property type="term" value="F:metal ion binding"/>
    <property type="evidence" value="ECO:0007669"/>
    <property type="project" value="UniProtKB-KW"/>
</dbReference>
<dbReference type="Proteomes" id="UP000594778">
    <property type="component" value="Plasmid unnamed"/>
</dbReference>
<dbReference type="Gene3D" id="3.10.20.30">
    <property type="match status" value="1"/>
</dbReference>
<dbReference type="SUPFAM" id="SSF63380">
    <property type="entry name" value="Riboflavin synthase domain-like"/>
    <property type="match status" value="1"/>
</dbReference>
<dbReference type="RefSeq" id="WP_034114050.1">
    <property type="nucleotide sequence ID" value="NZ_CP065667.1"/>
</dbReference>
<dbReference type="PRINTS" id="PR00409">
    <property type="entry name" value="PHDIOXRDTASE"/>
</dbReference>
<evidence type="ECO:0000259" key="7">
    <source>
        <dbReference type="PROSITE" id="PS51085"/>
    </source>
</evidence>
<dbReference type="AlphaFoldDB" id="A0A7T2RYR4"/>
<evidence type="ECO:0000256" key="4">
    <source>
        <dbReference type="ARBA" id="ARBA00023002"/>
    </source>
</evidence>
<reference evidence="9 10" key="1">
    <citation type="submission" date="2020-12" db="EMBL/GenBank/DDBJ databases">
        <title>FDA dAtabase for Regulatory Grade micrObial Sequences (FDA-ARGOS): Supporting development and validation of Infectious Disease Dx tests.</title>
        <authorList>
            <person name="Sproer C."/>
            <person name="Gronow S."/>
            <person name="Severitt S."/>
            <person name="Schroder I."/>
            <person name="Tallon L."/>
            <person name="Sadzewicz L."/>
            <person name="Zhao X."/>
            <person name="Boylan J."/>
            <person name="Ott S."/>
            <person name="Bowen H."/>
            <person name="Vavikolanu K."/>
            <person name="Mehta A."/>
            <person name="Aluvathingal J."/>
            <person name="Nadendla S."/>
            <person name="Lowell S."/>
            <person name="Myers T."/>
            <person name="Yan Y."/>
            <person name="Sichtig H."/>
        </authorList>
    </citation>
    <scope>NUCLEOTIDE SEQUENCE [LARGE SCALE GENOMIC DNA]</scope>
    <source>
        <strain evidence="9 10">FDAARGOS_909</strain>
        <plasmid evidence="9 10">unnamed</plasmid>
    </source>
</reference>
<keyword evidence="4" id="KW-0560">Oxidoreductase</keyword>
<evidence type="ECO:0000313" key="10">
    <source>
        <dbReference type="Proteomes" id="UP000594778"/>
    </source>
</evidence>
<evidence type="ECO:0000313" key="9">
    <source>
        <dbReference type="EMBL" id="QPS05778.1"/>
    </source>
</evidence>
<geneLocation type="plasmid" evidence="9 10">
    <name>unnamed</name>
</geneLocation>
<dbReference type="PROSITE" id="PS51085">
    <property type="entry name" value="2FE2S_FER_2"/>
    <property type="match status" value="1"/>
</dbReference>
<dbReference type="InterPro" id="IPR001041">
    <property type="entry name" value="2Fe-2S_ferredoxin-type"/>
</dbReference>
<protein>
    <submittedName>
        <fullName evidence="9">Oxidoreductase</fullName>
    </submittedName>
</protein>
<dbReference type="GO" id="GO:0051537">
    <property type="term" value="F:2 iron, 2 sulfur cluster binding"/>
    <property type="evidence" value="ECO:0007669"/>
    <property type="project" value="UniProtKB-KW"/>
</dbReference>
<gene>
    <name evidence="9" type="ORF">I6G66_00125</name>
</gene>
<dbReference type="SUPFAM" id="SSF52343">
    <property type="entry name" value="Ferredoxin reductase-like, C-terminal NADP-linked domain"/>
    <property type="match status" value="1"/>
</dbReference>
<dbReference type="InterPro" id="IPR017938">
    <property type="entry name" value="Riboflavin_synthase-like_b-brl"/>
</dbReference>
<dbReference type="InterPro" id="IPR017927">
    <property type="entry name" value="FAD-bd_FR_type"/>
</dbReference>
<dbReference type="Pfam" id="PF00175">
    <property type="entry name" value="NAD_binding_1"/>
    <property type="match status" value="1"/>
</dbReference>
<dbReference type="InterPro" id="IPR036010">
    <property type="entry name" value="2Fe-2S_ferredoxin-like_sf"/>
</dbReference>
<feature type="domain" description="2Fe-2S ferredoxin-type" evidence="7">
    <location>
        <begin position="235"/>
        <end position="320"/>
    </location>
</feature>
<evidence type="ECO:0000256" key="5">
    <source>
        <dbReference type="ARBA" id="ARBA00023004"/>
    </source>
</evidence>
<evidence type="ECO:0000259" key="8">
    <source>
        <dbReference type="PROSITE" id="PS51384"/>
    </source>
</evidence>
<dbReference type="Gene3D" id="3.40.50.80">
    <property type="entry name" value="Nucleotide-binding domain of ferredoxin-NADP reductase (FNR) module"/>
    <property type="match status" value="1"/>
</dbReference>
<dbReference type="CDD" id="cd00207">
    <property type="entry name" value="fer2"/>
    <property type="match status" value="1"/>
</dbReference>
<sequence>MTTDTLQVVVRRREVQGGAVVVLDLRSADDSPLPAFEAGAHIDVHVAEDLVRQYSLCGDPADAGRYRLGVLRDPASRGGSSAVFDRLSEGTTLTIGAPRNHFPLAADAQHSVLVGGGIGITPMISMAHALQAAGRSFELHYCARSAASSAFVDELTAAPFADKVTLHFDDAGEASKLQLAAILAAAGTSGTHLYTCGPSGFMEWVIATGEKAGLPSASIHREYFNADIDTSGAGFEVVAQASGKTVRVEEGQSIVAALKTIGIKVEVSCEEGVCGTCVCTVLEGECDHRDVYLTDEEKADNDQIMTCCSRAKSARLVLDI</sequence>
<evidence type="ECO:0000256" key="1">
    <source>
        <dbReference type="ARBA" id="ARBA00022630"/>
    </source>
</evidence>
<dbReference type="PANTHER" id="PTHR47354:SF1">
    <property type="entry name" value="CARNITINE MONOOXYGENASE REDUCTASE SUBUNIT"/>
    <property type="match status" value="1"/>
</dbReference>
<dbReference type="Gene3D" id="2.40.30.10">
    <property type="entry name" value="Translation factors"/>
    <property type="match status" value="1"/>
</dbReference>
<dbReference type="SUPFAM" id="SSF54292">
    <property type="entry name" value="2Fe-2S ferredoxin-like"/>
    <property type="match status" value="1"/>
</dbReference>
<feature type="domain" description="FAD-binding FR-type" evidence="8">
    <location>
        <begin position="1"/>
        <end position="105"/>
    </location>
</feature>
<keyword evidence="1" id="KW-0285">Flavoprotein</keyword>
<name>A0A7T2RYR4_DELAC</name>
<dbReference type="PROSITE" id="PS51384">
    <property type="entry name" value="FAD_FR"/>
    <property type="match status" value="1"/>
</dbReference>
<dbReference type="Pfam" id="PF00111">
    <property type="entry name" value="Fer2"/>
    <property type="match status" value="1"/>
</dbReference>
<accession>A0A7T2RYR4</accession>
<keyword evidence="9" id="KW-0614">Plasmid</keyword>
<dbReference type="CDD" id="cd06185">
    <property type="entry name" value="PDR_like"/>
    <property type="match status" value="1"/>
</dbReference>
<dbReference type="PANTHER" id="PTHR47354">
    <property type="entry name" value="NADH OXIDOREDUCTASE HCR"/>
    <property type="match status" value="1"/>
</dbReference>
<dbReference type="InterPro" id="IPR039261">
    <property type="entry name" value="FNR_nucleotide-bd"/>
</dbReference>
<dbReference type="InterPro" id="IPR012675">
    <property type="entry name" value="Beta-grasp_dom_sf"/>
</dbReference>
<keyword evidence="2" id="KW-0001">2Fe-2S</keyword>
<dbReference type="GO" id="GO:0016491">
    <property type="term" value="F:oxidoreductase activity"/>
    <property type="evidence" value="ECO:0007669"/>
    <property type="project" value="UniProtKB-KW"/>
</dbReference>